<dbReference type="SMART" id="SM00729">
    <property type="entry name" value="Elp3"/>
    <property type="match status" value="1"/>
</dbReference>
<dbReference type="InterPro" id="IPR058240">
    <property type="entry name" value="rSAM_sf"/>
</dbReference>
<dbReference type="AlphaFoldDB" id="A0A7Z9C7D1"/>
<dbReference type="CDD" id="cd01335">
    <property type="entry name" value="Radical_SAM"/>
    <property type="match status" value="1"/>
</dbReference>
<feature type="binding site" evidence="15">
    <location>
        <position position="182"/>
    </location>
    <ligand>
        <name>S-adenosyl-L-methionine</name>
        <dbReference type="ChEBI" id="CHEBI:59789"/>
        <label>2</label>
    </ligand>
</feature>
<feature type="binding site" evidence="15">
    <location>
        <position position="143"/>
    </location>
    <ligand>
        <name>S-adenosyl-L-methionine</name>
        <dbReference type="ChEBI" id="CHEBI:59789"/>
        <label>1</label>
    </ligand>
</feature>
<evidence type="ECO:0000256" key="3">
    <source>
        <dbReference type="ARBA" id="ARBA00005493"/>
    </source>
</evidence>
<feature type="binding site" evidence="15">
    <location>
        <begin position="64"/>
        <end position="66"/>
    </location>
    <ligand>
        <name>S-adenosyl-L-methionine</name>
        <dbReference type="ChEBI" id="CHEBI:59789"/>
        <label>2</label>
    </ligand>
</feature>
<evidence type="ECO:0000256" key="9">
    <source>
        <dbReference type="ARBA" id="ARBA00023002"/>
    </source>
</evidence>
<keyword evidence="9 14" id="KW-0560">Oxidoreductase</keyword>
<feature type="binding site" evidence="16">
    <location>
        <position position="58"/>
    </location>
    <ligand>
        <name>[4Fe-4S] cluster</name>
        <dbReference type="ChEBI" id="CHEBI:49883"/>
        <note>4Fe-4S-S-AdoMet</note>
    </ligand>
</feature>
<evidence type="ECO:0000256" key="1">
    <source>
        <dbReference type="ARBA" id="ARBA00004496"/>
    </source>
</evidence>
<comment type="similarity">
    <text evidence="3 14">Belongs to the anaerobic coproporphyrinogen-III oxidase family.</text>
</comment>
<gene>
    <name evidence="18" type="primary">hemN_1</name>
    <name evidence="18" type="ORF">BREV_BREV_00714</name>
</gene>
<evidence type="ECO:0000313" key="19">
    <source>
        <dbReference type="Proteomes" id="UP000289220"/>
    </source>
</evidence>
<dbReference type="SUPFAM" id="SSF102114">
    <property type="entry name" value="Radical SAM enzymes"/>
    <property type="match status" value="1"/>
</dbReference>
<dbReference type="InterPro" id="IPR006638">
    <property type="entry name" value="Elp3/MiaA/NifB-like_rSAM"/>
</dbReference>
<keyword evidence="19" id="KW-1185">Reference proteome</keyword>
<evidence type="ECO:0000256" key="8">
    <source>
        <dbReference type="ARBA" id="ARBA00022723"/>
    </source>
</evidence>
<dbReference type="PANTHER" id="PTHR13932:SF6">
    <property type="entry name" value="OXYGEN-INDEPENDENT COPROPORPHYRINOGEN III OXIDASE"/>
    <property type="match status" value="1"/>
</dbReference>
<keyword evidence="11 14" id="KW-0411">Iron-sulfur</keyword>
<sequence>MPTSLPQAWMTHARRTLPRYTSYPTAVALRPGTLEEVETWLIADEGESLSVYVHIPFCDRLCWYCGCHTSIVSDYERVAAFQAQLLREIALWAERPGVRRGVVRHLHFGGGSPNILRPADFVAVVDRLRSIFRFAPDAEVAVELDPARLEIGFIAGLAQAGVTRVSLGVQTFDPAVQARVNRPQPYAQVAEAVEELRRAGIAGVNFDLMYGLPGQTPDNVAETADLAAGLAPDRLAVFGYAHVPWLKKHQSMIAETELADAAGRWAQAGAAHDRLVSAGYEAIGLDHYARPDDRLSRALAQGGLRRNFQGYTDDPARVLVPLGPSAIGQWPTGLVQNAADARVWRQAISDGRLPVARILPLTSEDRLRGAVIEALMTGLSADVDQISQNHGQSSDHLDACLDRLREAADAGLCRIDGRRVWIPDAARRLVRTVAAAFDAAGEPPQRHAPAV</sequence>
<dbReference type="Gene3D" id="1.10.10.920">
    <property type="match status" value="1"/>
</dbReference>
<dbReference type="NCBIfam" id="TIGR00538">
    <property type="entry name" value="hemN"/>
    <property type="match status" value="1"/>
</dbReference>
<protein>
    <recommendedName>
        <fullName evidence="14">Coproporphyrinogen-III oxidase</fullName>
        <ecNumber evidence="14">1.3.98.3</ecNumber>
    </recommendedName>
</protein>
<comment type="subunit">
    <text evidence="4">Monomer.</text>
</comment>
<feature type="binding site" evidence="15">
    <location>
        <position position="241"/>
    </location>
    <ligand>
        <name>S-adenosyl-L-methionine</name>
        <dbReference type="ChEBI" id="CHEBI:59789"/>
        <label>2</label>
    </ligand>
</feature>
<evidence type="ECO:0000256" key="12">
    <source>
        <dbReference type="ARBA" id="ARBA00023244"/>
    </source>
</evidence>
<accession>A0A7Z9C7D1</accession>
<dbReference type="SFLD" id="SFLDG01082">
    <property type="entry name" value="B12-binding_domain_containing"/>
    <property type="match status" value="1"/>
</dbReference>
<dbReference type="PANTHER" id="PTHR13932">
    <property type="entry name" value="COPROPORPHYRINIGEN III OXIDASE"/>
    <property type="match status" value="1"/>
</dbReference>
<keyword evidence="12 14" id="KW-0627">Porphyrin biosynthesis</keyword>
<name>A0A7Z9C7D1_9CAUL</name>
<evidence type="ECO:0000256" key="5">
    <source>
        <dbReference type="ARBA" id="ARBA00022485"/>
    </source>
</evidence>
<comment type="cofactor">
    <cofactor evidence="14 16">
        <name>[4Fe-4S] cluster</name>
        <dbReference type="ChEBI" id="CHEBI:49883"/>
    </cofactor>
    <text evidence="14 16">Binds 1 [4Fe-4S] cluster. The cluster is coordinated with 3 cysteines and an exchangeable S-adenosyl-L-methionine.</text>
</comment>
<dbReference type="InterPro" id="IPR034505">
    <property type="entry name" value="Coproporphyrinogen-III_oxidase"/>
</dbReference>
<feature type="binding site" evidence="16">
    <location>
        <position position="62"/>
    </location>
    <ligand>
        <name>[4Fe-4S] cluster</name>
        <dbReference type="ChEBI" id="CHEBI:49883"/>
        <note>4Fe-4S-S-AdoMet</note>
    </ligand>
</feature>
<evidence type="ECO:0000256" key="10">
    <source>
        <dbReference type="ARBA" id="ARBA00023004"/>
    </source>
</evidence>
<dbReference type="GO" id="GO:0005737">
    <property type="term" value="C:cytoplasm"/>
    <property type="evidence" value="ECO:0007669"/>
    <property type="project" value="UniProtKB-SubCell"/>
</dbReference>
<dbReference type="GO" id="GO:0006782">
    <property type="term" value="P:protoporphyrinogen IX biosynthetic process"/>
    <property type="evidence" value="ECO:0007669"/>
    <property type="project" value="UniProtKB-UniPathway"/>
</dbReference>
<keyword evidence="8 14" id="KW-0479">Metal-binding</keyword>
<organism evidence="18 19">
    <name type="scientific">Brevundimonas mediterranea</name>
    <dbReference type="NCBI Taxonomy" id="74329"/>
    <lineage>
        <taxon>Bacteria</taxon>
        <taxon>Pseudomonadati</taxon>
        <taxon>Pseudomonadota</taxon>
        <taxon>Alphaproteobacteria</taxon>
        <taxon>Caulobacterales</taxon>
        <taxon>Caulobacteraceae</taxon>
        <taxon>Brevundimonas</taxon>
    </lineage>
</organism>
<dbReference type="UniPathway" id="UPA00251">
    <property type="reaction ID" value="UER00323"/>
</dbReference>
<dbReference type="Pfam" id="PF04055">
    <property type="entry name" value="Radical_SAM"/>
    <property type="match status" value="1"/>
</dbReference>
<dbReference type="SFLD" id="SFLDG01065">
    <property type="entry name" value="anaerobic_coproporphyrinogen-I"/>
    <property type="match status" value="1"/>
</dbReference>
<feature type="binding site" evidence="15">
    <location>
        <position position="52"/>
    </location>
    <ligand>
        <name>S-adenosyl-L-methionine</name>
        <dbReference type="ChEBI" id="CHEBI:59789"/>
        <label>1</label>
    </ligand>
</feature>
<dbReference type="Gene3D" id="3.20.20.70">
    <property type="entry name" value="Aldolase class I"/>
    <property type="match status" value="1"/>
</dbReference>
<evidence type="ECO:0000256" key="6">
    <source>
        <dbReference type="ARBA" id="ARBA00022490"/>
    </source>
</evidence>
<feature type="binding site" evidence="15">
    <location>
        <position position="110"/>
    </location>
    <ligand>
        <name>S-adenosyl-L-methionine</name>
        <dbReference type="ChEBI" id="CHEBI:59789"/>
        <label>1</label>
    </ligand>
</feature>
<evidence type="ECO:0000256" key="4">
    <source>
        <dbReference type="ARBA" id="ARBA00011245"/>
    </source>
</evidence>
<comment type="pathway">
    <text evidence="2 14">Porphyrin-containing compound metabolism; protoporphyrin-IX biosynthesis; protoporphyrinogen-IX from coproporphyrinogen-III (AdoMet route): step 1/1.</text>
</comment>
<dbReference type="GO" id="GO:0051989">
    <property type="term" value="F:coproporphyrinogen dehydrogenase activity"/>
    <property type="evidence" value="ECO:0007669"/>
    <property type="project" value="UniProtKB-EC"/>
</dbReference>
<feature type="binding site" evidence="16">
    <location>
        <position position="65"/>
    </location>
    <ligand>
        <name>[4Fe-4S] cluster</name>
        <dbReference type="ChEBI" id="CHEBI:49883"/>
        <note>4Fe-4S-S-AdoMet</note>
    </ligand>
</feature>
<dbReference type="PROSITE" id="PS51918">
    <property type="entry name" value="RADICAL_SAM"/>
    <property type="match status" value="1"/>
</dbReference>
<dbReference type="SFLD" id="SFLDS00029">
    <property type="entry name" value="Radical_SAM"/>
    <property type="match status" value="1"/>
</dbReference>
<dbReference type="RefSeq" id="WP_154725577.1">
    <property type="nucleotide sequence ID" value="NZ_UXHF01000009.1"/>
</dbReference>
<evidence type="ECO:0000256" key="15">
    <source>
        <dbReference type="PIRSR" id="PIRSR000167-1"/>
    </source>
</evidence>
<proteinExistence type="inferred from homology"/>
<keyword evidence="5 14" id="KW-0004">4Fe-4S</keyword>
<comment type="caution">
    <text evidence="18">The sequence shown here is derived from an EMBL/GenBank/DDBJ whole genome shotgun (WGS) entry which is preliminary data.</text>
</comment>
<feature type="domain" description="Radical SAM core" evidence="17">
    <location>
        <begin position="43"/>
        <end position="281"/>
    </location>
</feature>
<dbReference type="GO" id="GO:0051539">
    <property type="term" value="F:4 iron, 4 sulfur cluster binding"/>
    <property type="evidence" value="ECO:0007669"/>
    <property type="project" value="UniProtKB-KW"/>
</dbReference>
<evidence type="ECO:0000256" key="11">
    <source>
        <dbReference type="ARBA" id="ARBA00023014"/>
    </source>
</evidence>
<dbReference type="EC" id="1.3.98.3" evidence="14"/>
<reference evidence="18 19" key="1">
    <citation type="submission" date="2018-11" db="EMBL/GenBank/DDBJ databases">
        <authorList>
            <person name="Peiro R."/>
            <person name="Begona"/>
            <person name="Cbmso G."/>
            <person name="Lopez M."/>
            <person name="Gonzalez S."/>
            <person name="Sacristan E."/>
            <person name="Castillo E."/>
        </authorList>
    </citation>
    <scope>NUCLEOTIDE SEQUENCE [LARGE SCALE GENOMIC DNA]</scope>
    <source>
        <strain evidence="18">Brev_genome</strain>
    </source>
</reference>
<keyword evidence="10 14" id="KW-0408">Iron</keyword>
<evidence type="ECO:0000256" key="2">
    <source>
        <dbReference type="ARBA" id="ARBA00004785"/>
    </source>
</evidence>
<dbReference type="PIRSF" id="PIRSF000167">
    <property type="entry name" value="HemN"/>
    <property type="match status" value="1"/>
</dbReference>
<dbReference type="InterPro" id="IPR013785">
    <property type="entry name" value="Aldolase_TIM"/>
</dbReference>
<keyword evidence="7 14" id="KW-0949">S-adenosyl-L-methionine</keyword>
<dbReference type="InterPro" id="IPR007197">
    <property type="entry name" value="rSAM"/>
</dbReference>
<evidence type="ECO:0000256" key="16">
    <source>
        <dbReference type="PIRSR" id="PIRSR000167-2"/>
    </source>
</evidence>
<evidence type="ECO:0000259" key="17">
    <source>
        <dbReference type="PROSITE" id="PS51918"/>
    </source>
</evidence>
<evidence type="ECO:0000256" key="14">
    <source>
        <dbReference type="PIRNR" id="PIRNR000167"/>
    </source>
</evidence>
<evidence type="ECO:0000256" key="7">
    <source>
        <dbReference type="ARBA" id="ARBA00022691"/>
    </source>
</evidence>
<dbReference type="EMBL" id="UXHF01000009">
    <property type="protein sequence ID" value="VDC52050.1"/>
    <property type="molecule type" value="Genomic_DNA"/>
</dbReference>
<dbReference type="GO" id="GO:0046872">
    <property type="term" value="F:metal ion binding"/>
    <property type="evidence" value="ECO:0007669"/>
    <property type="project" value="UniProtKB-KW"/>
</dbReference>
<feature type="binding site" evidence="15">
    <location>
        <position position="207"/>
    </location>
    <ligand>
        <name>S-adenosyl-L-methionine</name>
        <dbReference type="ChEBI" id="CHEBI:59789"/>
        <label>2</label>
    </ligand>
</feature>
<dbReference type="GO" id="GO:0004109">
    <property type="term" value="F:coproporphyrinogen oxidase activity"/>
    <property type="evidence" value="ECO:0007669"/>
    <property type="project" value="InterPro"/>
</dbReference>
<evidence type="ECO:0000313" key="18">
    <source>
        <dbReference type="EMBL" id="VDC52050.1"/>
    </source>
</evidence>
<comment type="catalytic activity">
    <reaction evidence="13 14">
        <text>coproporphyrinogen III + 2 S-adenosyl-L-methionine = protoporphyrinogen IX + 2 5'-deoxyadenosine + 2 L-methionine + 2 CO2</text>
        <dbReference type="Rhea" id="RHEA:15425"/>
        <dbReference type="ChEBI" id="CHEBI:16526"/>
        <dbReference type="ChEBI" id="CHEBI:17319"/>
        <dbReference type="ChEBI" id="CHEBI:57307"/>
        <dbReference type="ChEBI" id="CHEBI:57309"/>
        <dbReference type="ChEBI" id="CHEBI:57844"/>
        <dbReference type="ChEBI" id="CHEBI:59789"/>
        <dbReference type="EC" id="1.3.98.3"/>
    </reaction>
</comment>
<dbReference type="InterPro" id="IPR004558">
    <property type="entry name" value="Coprogen_oxidase_HemN"/>
</dbReference>
<comment type="subcellular location">
    <subcellularLocation>
        <location evidence="1 14">Cytoplasm</location>
    </subcellularLocation>
</comment>
<keyword evidence="6 14" id="KW-0963">Cytoplasm</keyword>
<dbReference type="Proteomes" id="UP000289220">
    <property type="component" value="Unassembled WGS sequence"/>
</dbReference>
<evidence type="ECO:0000256" key="13">
    <source>
        <dbReference type="ARBA" id="ARBA00048321"/>
    </source>
</evidence>
<feature type="binding site" evidence="15">
    <location>
        <position position="327"/>
    </location>
    <ligand>
        <name>S-adenosyl-L-methionine</name>
        <dbReference type="ChEBI" id="CHEBI:59789"/>
        <label>1</label>
    </ligand>
</feature>
<feature type="binding site" evidence="15">
    <location>
        <position position="170"/>
    </location>
    <ligand>
        <name>S-adenosyl-L-methionine</name>
        <dbReference type="ChEBI" id="CHEBI:59789"/>
        <label>2</label>
    </ligand>
</feature>